<reference evidence="2 3" key="1">
    <citation type="submission" date="2014-11" db="EMBL/GenBank/DDBJ databases">
        <authorList>
            <person name="Zhu J."/>
            <person name="Qi W."/>
            <person name="Song R."/>
        </authorList>
    </citation>
    <scope>NUCLEOTIDE SEQUENCE [LARGE SCALE GENOMIC DNA]</scope>
</reference>
<evidence type="ECO:0000313" key="2">
    <source>
        <dbReference type="EMBL" id="CEL94434.1"/>
    </source>
</evidence>
<dbReference type="Proteomes" id="UP000041254">
    <property type="component" value="Unassembled WGS sequence"/>
</dbReference>
<evidence type="ECO:0000313" key="3">
    <source>
        <dbReference type="Proteomes" id="UP000041254"/>
    </source>
</evidence>
<gene>
    <name evidence="2" type="ORF">Vbra_2049</name>
</gene>
<feature type="region of interest" description="Disordered" evidence="1">
    <location>
        <begin position="1"/>
        <end position="27"/>
    </location>
</feature>
<sequence>MTTRGCTPSSKHQRLNDGTPVDRDSHGKKSNWYYRNGGCDYCQGQHNTEYCTKHWYQGCLSKTFFTNNALATDIKPIPNEVARTSMTDAAILYAAKLAQKAKGPDAFWCCPDVPLEVITGPVLLFDPHSTNKTKIVNNVVTKIICGKANLRGTNFDDDGRDHCVILVDALPKTESLTIHKLRKDLFEGPHVVTKASEAWPSLLMNCDSHGCDDSLRVPSFHEPRRQAKTSHANDFDYPLCVTGLTRNAALYLDSFAATFAYTKRGKYVDLYKPFDLAIYAADRHCNTKTDFSATILKHALAYAISDPDVKRLADDKLGKDDAGEYIITDIAKDDAGEYIITDIAKVDAFCNALDKDLRMNAKANMQIKDEIFTI</sequence>
<dbReference type="InParanoid" id="A0A0G4EEL3"/>
<dbReference type="VEuPathDB" id="CryptoDB:Vbra_2049"/>
<evidence type="ECO:0000256" key="1">
    <source>
        <dbReference type="SAM" id="MobiDB-lite"/>
    </source>
</evidence>
<feature type="compositionally biased region" description="Polar residues" evidence="1">
    <location>
        <begin position="1"/>
        <end position="10"/>
    </location>
</feature>
<proteinExistence type="predicted"/>
<keyword evidence="3" id="KW-1185">Reference proteome</keyword>
<dbReference type="AlphaFoldDB" id="A0A0G4EEL3"/>
<accession>A0A0G4EEL3</accession>
<dbReference type="EMBL" id="CDMY01000219">
    <property type="protein sequence ID" value="CEL94434.1"/>
    <property type="molecule type" value="Genomic_DNA"/>
</dbReference>
<protein>
    <submittedName>
        <fullName evidence="2">Uncharacterized protein</fullName>
    </submittedName>
</protein>
<name>A0A0G4EEL3_VITBC</name>
<organism evidence="2 3">
    <name type="scientific">Vitrella brassicaformis (strain CCMP3155)</name>
    <dbReference type="NCBI Taxonomy" id="1169540"/>
    <lineage>
        <taxon>Eukaryota</taxon>
        <taxon>Sar</taxon>
        <taxon>Alveolata</taxon>
        <taxon>Colpodellida</taxon>
        <taxon>Vitrellaceae</taxon>
        <taxon>Vitrella</taxon>
    </lineage>
</organism>